<dbReference type="Gene3D" id="2.60.40.10">
    <property type="entry name" value="Immunoglobulins"/>
    <property type="match status" value="2"/>
</dbReference>
<dbReference type="InterPro" id="IPR054169">
    <property type="entry name" value="GlgB_N"/>
</dbReference>
<dbReference type="SMART" id="SM00642">
    <property type="entry name" value="Aamy"/>
    <property type="match status" value="1"/>
</dbReference>
<dbReference type="UniPathway" id="UPA00164"/>
<dbReference type="NCBIfam" id="TIGR01515">
    <property type="entry name" value="branching_enzym"/>
    <property type="match status" value="1"/>
</dbReference>
<feature type="active site" description="Nucleophile" evidence="10 11">
    <location>
        <position position="415"/>
    </location>
</feature>
<comment type="function">
    <text evidence="2 10">Catalyzes the formation of the alpha-1,6-glucosidic linkages in glycogen by scission of a 1,4-alpha-linked oligosaccharide from growing alpha-1,4-glucan chains and the subsequent attachment of the oligosaccharide to the alpha-1,6 position.</text>
</comment>
<dbReference type="Pfam" id="PF02922">
    <property type="entry name" value="CBM_48"/>
    <property type="match status" value="1"/>
</dbReference>
<dbReference type="PANTHER" id="PTHR43651:SF3">
    <property type="entry name" value="1,4-ALPHA-GLUCAN-BRANCHING ENZYME"/>
    <property type="match status" value="1"/>
</dbReference>
<dbReference type="InterPro" id="IPR006407">
    <property type="entry name" value="GlgB"/>
</dbReference>
<feature type="domain" description="Glycosyl hydrolase family 13 catalytic" evidence="12">
    <location>
        <begin position="256"/>
        <end position="608"/>
    </location>
</feature>
<dbReference type="FunFam" id="2.60.40.10:FF:000169">
    <property type="entry name" value="1,4-alpha-glucan branching enzyme GlgB"/>
    <property type="match status" value="1"/>
</dbReference>
<dbReference type="SUPFAM" id="SSF51011">
    <property type="entry name" value="Glycosyl hydrolase domain"/>
    <property type="match status" value="1"/>
</dbReference>
<evidence type="ECO:0000256" key="10">
    <source>
        <dbReference type="HAMAP-Rule" id="MF_00685"/>
    </source>
</evidence>
<keyword evidence="5 10" id="KW-0321">Glycogen metabolism</keyword>
<comment type="pathway">
    <text evidence="3 10">Glycan biosynthesis; glycogen biosynthesis.</text>
</comment>
<evidence type="ECO:0000256" key="5">
    <source>
        <dbReference type="ARBA" id="ARBA00022600"/>
    </source>
</evidence>
<dbReference type="EC" id="2.4.1.18" evidence="10"/>
<evidence type="ECO:0000256" key="4">
    <source>
        <dbReference type="ARBA" id="ARBA00009000"/>
    </source>
</evidence>
<dbReference type="Gene3D" id="2.60.40.1180">
    <property type="entry name" value="Golgi alpha-mannosidase II"/>
    <property type="match status" value="1"/>
</dbReference>
<dbReference type="Pfam" id="PF00128">
    <property type="entry name" value="Alpha-amylase"/>
    <property type="match status" value="1"/>
</dbReference>
<gene>
    <name evidence="10" type="primary">glgB</name>
    <name evidence="13" type="ORF">AVDCRST_MAG42-2983</name>
</gene>
<dbReference type="InterPro" id="IPR006048">
    <property type="entry name" value="A-amylase/branching_C"/>
</dbReference>
<dbReference type="InterPro" id="IPR014756">
    <property type="entry name" value="Ig_E-set"/>
</dbReference>
<protein>
    <recommendedName>
        <fullName evidence="10">1,4-alpha-glucan branching enzyme GlgB</fullName>
        <ecNumber evidence="10">2.4.1.18</ecNumber>
    </recommendedName>
    <alternativeName>
        <fullName evidence="10">1,4-alpha-D-glucan:1,4-alpha-D-glucan 6-glucosyl-transferase</fullName>
    </alternativeName>
    <alternativeName>
        <fullName evidence="10">Alpha-(1-&gt;4)-glucan branching enzyme</fullName>
    </alternativeName>
    <alternativeName>
        <fullName evidence="10">Glycogen branching enzyme</fullName>
        <shortName evidence="10">BE</shortName>
    </alternativeName>
</protein>
<dbReference type="InterPro" id="IPR037439">
    <property type="entry name" value="Branching_enzy"/>
</dbReference>
<accession>A0A6J4IVV2</accession>
<evidence type="ECO:0000256" key="1">
    <source>
        <dbReference type="ARBA" id="ARBA00000826"/>
    </source>
</evidence>
<keyword evidence="7 10" id="KW-0808">Transferase</keyword>
<dbReference type="GO" id="GO:0043169">
    <property type="term" value="F:cation binding"/>
    <property type="evidence" value="ECO:0007669"/>
    <property type="project" value="InterPro"/>
</dbReference>
<comment type="similarity">
    <text evidence="4 10">Belongs to the glycosyl hydrolase 13 family. GlgB subfamily.</text>
</comment>
<dbReference type="NCBIfam" id="NF008967">
    <property type="entry name" value="PRK12313.1"/>
    <property type="match status" value="1"/>
</dbReference>
<dbReference type="NCBIfam" id="NF003811">
    <property type="entry name" value="PRK05402.1"/>
    <property type="match status" value="1"/>
</dbReference>
<dbReference type="GO" id="GO:0005829">
    <property type="term" value="C:cytosol"/>
    <property type="evidence" value="ECO:0007669"/>
    <property type="project" value="TreeGrafter"/>
</dbReference>
<keyword evidence="9 10" id="KW-0119">Carbohydrate metabolism</keyword>
<dbReference type="PANTHER" id="PTHR43651">
    <property type="entry name" value="1,4-ALPHA-GLUCAN-BRANCHING ENZYME"/>
    <property type="match status" value="1"/>
</dbReference>
<evidence type="ECO:0000256" key="9">
    <source>
        <dbReference type="ARBA" id="ARBA00023277"/>
    </source>
</evidence>
<dbReference type="GO" id="GO:0005978">
    <property type="term" value="P:glycogen biosynthetic process"/>
    <property type="evidence" value="ECO:0007669"/>
    <property type="project" value="UniProtKB-UniRule"/>
</dbReference>
<dbReference type="Pfam" id="PF22019">
    <property type="entry name" value="GlgB_N"/>
    <property type="match status" value="1"/>
</dbReference>
<dbReference type="AlphaFoldDB" id="A0A6J4IVV2"/>
<reference evidence="13" key="1">
    <citation type="submission" date="2020-02" db="EMBL/GenBank/DDBJ databases">
        <authorList>
            <person name="Meier V. D."/>
        </authorList>
    </citation>
    <scope>NUCLEOTIDE SEQUENCE</scope>
    <source>
        <strain evidence="13">AVDCRST_MAG42</strain>
    </source>
</reference>
<dbReference type="InterPro" id="IPR004193">
    <property type="entry name" value="Glyco_hydro_13_N"/>
</dbReference>
<dbReference type="InterPro" id="IPR017853">
    <property type="entry name" value="GH"/>
</dbReference>
<dbReference type="GO" id="GO:0003844">
    <property type="term" value="F:1,4-alpha-glucan branching enzyme activity"/>
    <property type="evidence" value="ECO:0007669"/>
    <property type="project" value="UniProtKB-UniRule"/>
</dbReference>
<comment type="subunit">
    <text evidence="10">Monomer.</text>
</comment>
<name>A0A6J4IVV2_9BACT</name>
<dbReference type="SUPFAM" id="SSF51445">
    <property type="entry name" value="(Trans)glycosidases"/>
    <property type="match status" value="1"/>
</dbReference>
<dbReference type="InterPro" id="IPR006047">
    <property type="entry name" value="GH13_cat_dom"/>
</dbReference>
<dbReference type="HAMAP" id="MF_00685">
    <property type="entry name" value="GlgB"/>
    <property type="match status" value="1"/>
</dbReference>
<evidence type="ECO:0000256" key="11">
    <source>
        <dbReference type="PIRSR" id="PIRSR000463-1"/>
    </source>
</evidence>
<keyword evidence="6 10" id="KW-0328">Glycosyltransferase</keyword>
<dbReference type="GO" id="GO:0004553">
    <property type="term" value="F:hydrolase activity, hydrolyzing O-glycosyl compounds"/>
    <property type="evidence" value="ECO:0007669"/>
    <property type="project" value="InterPro"/>
</dbReference>
<sequence length="747" mass="85640">MSNFEILGLPTDELDVFLSAAHGDPFRVLGPHRVGDNLVIRTFRPDAQELHVELDGGTVERVAANRLHREGFFQAVLPGMRRDASYQLRITGWNGDEWAIRDPYSYGTIMGEVDLHLFSEGNHHQIYERFGAHLRNIGGVEGVYFAVWAPNAHRVSVVGDFNGWDGRVNPMRRLVGSGVWEIFIPGATAGTHYKFEIRTPAGQLLLKSDPFSFFGQWGKETSSLVYDLGKYQWNDHDWMHSRRAKDWNKSPMSIYEVHLGSWRRHGGDAGRSFSYLELADSLIPYVLKMGYTHIELLPIAEHPFEGSWGYQVTNYYAPTSRFGTPDELRHFIDRCHQAGIGVIMDWVPAHFPKDAHALAEFDGTDLYEHMDPRQGEHQDWGTLIFNFGRNEVRNFLTGNALFWLDKYHIDGLRVDAVASMLYLDYSREPGQWVPNVHGGRENLEAVHFIKRTNELCYERFPGTVTIAEESTSWPGVSRPTYLGGLGFGMKWNMGWMHDFLHYMALDPIFRRYHHNSITFSIMYAFSEHFVLVLSHDEVVHGKGSLIGKMPGDEWQKFANLRMFYAWMYGHPGKKLLFMGQEFGQVREWNHDRELDWFLLENPRHDGLHRLVQHLNYTYRSEPALWDLDDSYEGYDWIDHHDADNSVVSFLRRSREGDIIVFVINATPQVLHGYRLGVPEGGFYREIINTDAETYGGSNIGNMGGLQADDFAWQARTHSLMIEVPPLATLAFKLERPPSVADVAVAPG</sequence>
<dbReference type="EMBL" id="CADCTA010000097">
    <property type="protein sequence ID" value="CAA9261356.1"/>
    <property type="molecule type" value="Genomic_DNA"/>
</dbReference>
<dbReference type="CDD" id="cd02855">
    <property type="entry name" value="E_set_GBE_prok_N"/>
    <property type="match status" value="1"/>
</dbReference>
<dbReference type="InterPro" id="IPR013780">
    <property type="entry name" value="Glyco_hydro_b"/>
</dbReference>
<evidence type="ECO:0000256" key="6">
    <source>
        <dbReference type="ARBA" id="ARBA00022676"/>
    </source>
</evidence>
<comment type="catalytic activity">
    <reaction evidence="1 10">
        <text>Transfers a segment of a (1-&gt;4)-alpha-D-glucan chain to a primary hydroxy group in a similar glucan chain.</text>
        <dbReference type="EC" id="2.4.1.18"/>
    </reaction>
</comment>
<organism evidence="13">
    <name type="scientific">uncultured Chthoniobacterales bacterium</name>
    <dbReference type="NCBI Taxonomy" id="1836801"/>
    <lineage>
        <taxon>Bacteria</taxon>
        <taxon>Pseudomonadati</taxon>
        <taxon>Verrucomicrobiota</taxon>
        <taxon>Spartobacteria</taxon>
        <taxon>Chthoniobacterales</taxon>
        <taxon>environmental samples</taxon>
    </lineage>
</organism>
<evidence type="ECO:0000256" key="3">
    <source>
        <dbReference type="ARBA" id="ARBA00004964"/>
    </source>
</evidence>
<dbReference type="FunFam" id="2.60.40.1180:FF:000002">
    <property type="entry name" value="1,4-alpha-glucan branching enzyme GlgB"/>
    <property type="match status" value="1"/>
</dbReference>
<dbReference type="InterPro" id="IPR013783">
    <property type="entry name" value="Ig-like_fold"/>
</dbReference>
<dbReference type="SUPFAM" id="SSF81296">
    <property type="entry name" value="E set domains"/>
    <property type="match status" value="2"/>
</dbReference>
<keyword evidence="8 10" id="KW-0320">Glycogen biosynthesis</keyword>
<dbReference type="FunFam" id="3.20.20.80:FF:000003">
    <property type="entry name" value="1,4-alpha-glucan branching enzyme GlgB"/>
    <property type="match status" value="1"/>
</dbReference>
<feature type="active site" description="Proton donor" evidence="10 11">
    <location>
        <position position="468"/>
    </location>
</feature>
<dbReference type="Pfam" id="PF02806">
    <property type="entry name" value="Alpha-amylase_C"/>
    <property type="match status" value="1"/>
</dbReference>
<evidence type="ECO:0000256" key="2">
    <source>
        <dbReference type="ARBA" id="ARBA00002953"/>
    </source>
</evidence>
<dbReference type="PIRSF" id="PIRSF000463">
    <property type="entry name" value="GlgB"/>
    <property type="match status" value="1"/>
</dbReference>
<dbReference type="CDD" id="cd11322">
    <property type="entry name" value="AmyAc_Glg_BE"/>
    <property type="match status" value="1"/>
</dbReference>
<dbReference type="Gene3D" id="3.20.20.80">
    <property type="entry name" value="Glycosidases"/>
    <property type="match status" value="1"/>
</dbReference>
<evidence type="ECO:0000259" key="12">
    <source>
        <dbReference type="SMART" id="SM00642"/>
    </source>
</evidence>
<evidence type="ECO:0000256" key="8">
    <source>
        <dbReference type="ARBA" id="ARBA00023056"/>
    </source>
</evidence>
<dbReference type="InterPro" id="IPR044143">
    <property type="entry name" value="GlgB_N_E_set_prok"/>
</dbReference>
<evidence type="ECO:0000313" key="13">
    <source>
        <dbReference type="EMBL" id="CAA9261356.1"/>
    </source>
</evidence>
<evidence type="ECO:0000256" key="7">
    <source>
        <dbReference type="ARBA" id="ARBA00022679"/>
    </source>
</evidence>
<proteinExistence type="inferred from homology"/>